<dbReference type="OrthoDB" id="3177650at2"/>
<keyword evidence="3" id="KW-1185">Reference proteome</keyword>
<organism evidence="2 3">
    <name type="scientific">Gordonibacter pamelaeae</name>
    <dbReference type="NCBI Taxonomy" id="471189"/>
    <lineage>
        <taxon>Bacteria</taxon>
        <taxon>Bacillati</taxon>
        <taxon>Actinomycetota</taxon>
        <taxon>Coriobacteriia</taxon>
        <taxon>Eggerthellales</taxon>
        <taxon>Eggerthellaceae</taxon>
        <taxon>Gordonibacter</taxon>
    </lineage>
</organism>
<dbReference type="GeneID" id="78358739"/>
<feature type="signal peptide" evidence="1">
    <location>
        <begin position="1"/>
        <end position="22"/>
    </location>
</feature>
<evidence type="ECO:0000256" key="1">
    <source>
        <dbReference type="SAM" id="SignalP"/>
    </source>
</evidence>
<dbReference type="SMART" id="SM00710">
    <property type="entry name" value="PbH1"/>
    <property type="match status" value="12"/>
</dbReference>
<dbReference type="Gene3D" id="2.160.20.20">
    <property type="match status" value="1"/>
</dbReference>
<dbReference type="Proteomes" id="UP000254000">
    <property type="component" value="Unassembled WGS sequence"/>
</dbReference>
<keyword evidence="1" id="KW-0732">Signal</keyword>
<comment type="caution">
    <text evidence="2">The sequence shown here is derived from an EMBL/GenBank/DDBJ whole genome shotgun (WGS) entry which is preliminary data.</text>
</comment>
<sequence>MRWKKRVNQSLAIALTVALAFAMNVPIAAWGEVQDPVLDVPGAEPASLAESTAAQQFEALVAELPEANAVTAEDADAVSAAQAAYDALAEDEKVLVNASCEKLDAVSAAFAALSTPKASDVETQAFEAMIGSQGYSTLADAVSAAQSGSTVVLQGNAALTETLNIDKGLTIEGSGFTVTAEGLAPAIQVSTSEPVVIKNLTLTGVQRGIKMNNSAVNLALTGCTINASLRGIDSPSLEYSGISLVLDNTAINCSDVSDYDTQVKYDQSCRGISLWNIKDSQVILKNSSSINGFSYCINVSGAQSESGVCDTTGLKVDVVDSTLHGWTGLNIWGSSAVYTIKGSTVKGINTSSAPSNSFAAIVFNDDIYDQFAQAHSVNNTLTIADSTITNFQGGSCTENLLRIDCGITKLILSGEVKFADTTGNIAAALQLDSMDDPYGFLQKNVQRDGEVNVVCTAPSGAELPFSPAYVAHYYWPNNNGGTTGVNCADLTDIFTGNGYTLCNGESIDLLSDAALSQNVVVALSEGVGEFALNLKGHRITGGTISLPAGTSVKTDVQNTDVFVAAEGCELKERVDDAVYVYTSVQSTAVAQIGEGEAAKKFETLQAAINAAQSGDTVKLLSNVDLGDAPRIDVIDKELVLDLAGFTLTRSGGVIATSNSVVTVKNGSIVGLCLNSTNGAEFVSAITAGRGSKLTIAADAKISGPFGIGIGALGKTEDAATAGEGTVIEVYGTVCGTDEASALEWSGTGAITINGNVTSLANHATVHVRPGAKLVGTRGTDQNINYATGPAIYAAGYGEWIIDEGAALTGDEPLSIKAGKFTINGGTFTAQGEYCDPVTAHDGGSEATGAAISITKNGSYAGQVSMEILGGTFVSENGFALFETDSKKYPGSPMAPSSPLLNKGGTFSGKMGALSVKHATGFVQGGTFSSDPSAYVATGYAATQDGGTWTVAACSFAEMTIDGTAKTYNDPQAFIGDLMGAAGKTIGIKMLADVDVDGFIPVAEGQTVTLDMGGKKLTSSYAGSFIRNSGTLTIQGDGIICATDIEAQGRHAVENYGTLIIENGTFSSNKSRGNAVRNFGTATIKGGTFTACDNFTNGGYAYAVANGSSAYPNATMTVENATVQGNMNGAIACDGGTLTIKNGSYTLGDGTADSLYRLAYVSGNGTVNIEGGTFVRNVKNNHGFFGGGDGNEGTTEGINISGGTFTDQVNEAINFDSGRTRISGGTFEKGLVSGKKATVTVTGGTFAADPLKDGFVADGYVVKPGDKGAFVVSQATDADKIQVTDENGNTVDAVGTMGDAVDRVAKTGGTLTLMGDATEIAPIAVEPAAGSPSTSVSIDLNGKALNASLTIGQNATCTITDKTGVGTVSAAGSNAAVEVSGALVVNGATIVGAGTSGVKVNPGASLTVNGGEVQAQTQPATFSLPLAAAATAGQYGIEATGTQDNPSTVTISAGKVLGATGALSVGENVTTDITGGTFSHSVASLLASGYAESEVGGLFYVAKDGMYEVSAYKADPADSATWAYPDGAQGQVFAGWYADSAFRTPFTAASGQAYARFVNVSETITFKGGSLRMDGDPSASTSLRFGYSFKIPQQATYVKSGWTYRNANLGKEVDVPTRVWAFNDTGFFDANMVITNIPTSSYAWEMTSQMYVYYETADGTTVRAEEAAPQSRSAQSAAQFIVDSSFAPTIEKEYAQKILVAIV</sequence>
<accession>A0A369M3A4</accession>
<feature type="chain" id="PRO_5039707595" evidence="1">
    <location>
        <begin position="23"/>
        <end position="1702"/>
    </location>
</feature>
<proteinExistence type="predicted"/>
<gene>
    <name evidence="2" type="ORF">C1877_03295</name>
</gene>
<reference evidence="2 3" key="1">
    <citation type="journal article" date="2018" name="Elife">
        <title>Discovery and characterization of a prevalent human gut bacterial enzyme sufficient for the inactivation of a family of plant toxins.</title>
        <authorList>
            <person name="Koppel N."/>
            <person name="Bisanz J.E."/>
            <person name="Pandelia M.E."/>
            <person name="Turnbaugh P.J."/>
            <person name="Balskus E.P."/>
        </authorList>
    </citation>
    <scope>NUCLEOTIDE SEQUENCE [LARGE SCALE GENOMIC DNA]</scope>
    <source>
        <strain evidence="2 3">3C</strain>
    </source>
</reference>
<dbReference type="RefSeq" id="WP_114568366.1">
    <property type="nucleotide sequence ID" value="NZ_CABMMS010000002.1"/>
</dbReference>
<dbReference type="SUPFAM" id="SSF51126">
    <property type="entry name" value="Pectin lyase-like"/>
    <property type="match status" value="1"/>
</dbReference>
<dbReference type="InterPro" id="IPR011050">
    <property type="entry name" value="Pectin_lyase_fold/virulence"/>
</dbReference>
<evidence type="ECO:0000313" key="2">
    <source>
        <dbReference type="EMBL" id="RDB66231.1"/>
    </source>
</evidence>
<dbReference type="EMBL" id="PPTS01000002">
    <property type="protein sequence ID" value="RDB66231.1"/>
    <property type="molecule type" value="Genomic_DNA"/>
</dbReference>
<dbReference type="InterPro" id="IPR012332">
    <property type="entry name" value="Autotransporter_pectin_lyase_C"/>
</dbReference>
<dbReference type="InterPro" id="IPR006626">
    <property type="entry name" value="PbH1"/>
</dbReference>
<name>A0A369M3A4_9ACTN</name>
<protein>
    <submittedName>
        <fullName evidence="2">Uncharacterized protein</fullName>
    </submittedName>
</protein>
<evidence type="ECO:0000313" key="3">
    <source>
        <dbReference type="Proteomes" id="UP000254000"/>
    </source>
</evidence>